<keyword evidence="1" id="KW-0812">Transmembrane</keyword>
<dbReference type="EMBL" id="VTZD01000024">
    <property type="protein sequence ID" value="KAA1141924.1"/>
    <property type="molecule type" value="Genomic_DNA"/>
</dbReference>
<feature type="transmembrane region" description="Helical" evidence="1">
    <location>
        <begin position="7"/>
        <end position="29"/>
    </location>
</feature>
<accession>A0A5B0SYY6</accession>
<dbReference type="RefSeq" id="WP_149608071.1">
    <property type="nucleotide sequence ID" value="NZ_VTZD01000024.1"/>
</dbReference>
<keyword evidence="1" id="KW-0472">Membrane</keyword>
<dbReference type="AlphaFoldDB" id="A0A5B0SYY6"/>
<dbReference type="Proteomes" id="UP000323297">
    <property type="component" value="Unassembled WGS sequence"/>
</dbReference>
<protein>
    <submittedName>
        <fullName evidence="2">Uncharacterized protein</fullName>
    </submittedName>
</protein>
<comment type="caution">
    <text evidence="2">The sequence shown here is derived from an EMBL/GenBank/DDBJ whole genome shotgun (WGS) entry which is preliminary data.</text>
</comment>
<name>A0A5B0SYY6_9ENTR</name>
<organism evidence="2 3">
    <name type="scientific">Citrobacter portucalensis</name>
    <dbReference type="NCBI Taxonomy" id="1639133"/>
    <lineage>
        <taxon>Bacteria</taxon>
        <taxon>Pseudomonadati</taxon>
        <taxon>Pseudomonadota</taxon>
        <taxon>Gammaproteobacteria</taxon>
        <taxon>Enterobacterales</taxon>
        <taxon>Enterobacteriaceae</taxon>
        <taxon>Citrobacter</taxon>
        <taxon>Citrobacter freundii complex</taxon>
    </lineage>
</organism>
<keyword evidence="1" id="KW-1133">Transmembrane helix</keyword>
<evidence type="ECO:0000256" key="1">
    <source>
        <dbReference type="SAM" id="Phobius"/>
    </source>
</evidence>
<feature type="transmembrane region" description="Helical" evidence="1">
    <location>
        <begin position="35"/>
        <end position="59"/>
    </location>
</feature>
<proteinExistence type="predicted"/>
<gene>
    <name evidence="2" type="ORF">D3H66_19300</name>
</gene>
<reference evidence="2 3" key="1">
    <citation type="submission" date="2019-08" db="EMBL/GenBank/DDBJ databases">
        <title>Draft genome sequence of Citrobacter portucalensis strain isolated from green turtle.</title>
        <authorList>
            <person name="Fernandes M.R."/>
            <person name="Sellera F.P."/>
            <person name="Goldeberg D.W."/>
            <person name="Costa D.C."/>
            <person name="Lincopan N."/>
        </authorList>
    </citation>
    <scope>NUCLEOTIDE SEQUENCE [LARGE SCALE GENOMIC DNA]</scope>
    <source>
        <strain evidence="2 3">TV06</strain>
    </source>
</reference>
<evidence type="ECO:0000313" key="2">
    <source>
        <dbReference type="EMBL" id="KAA1141924.1"/>
    </source>
</evidence>
<evidence type="ECO:0000313" key="3">
    <source>
        <dbReference type="Proteomes" id="UP000323297"/>
    </source>
</evidence>
<sequence>MERQKLILIGVITTLVAMLLAFIDLALDFKSVDSIGVLSSFLAKAFAIIGVAMVVLGLCRPVANK</sequence>